<keyword evidence="6" id="KW-0560">Oxidoreductase</keyword>
<comment type="subcellular location">
    <subcellularLocation>
        <location evidence="1">Membrane</location>
        <topology evidence="1">Multi-pass membrane protein</topology>
    </subcellularLocation>
</comment>
<evidence type="ECO:0000256" key="8">
    <source>
        <dbReference type="ARBA" id="ARBA00023133"/>
    </source>
</evidence>
<feature type="transmembrane region" description="Helical" evidence="12">
    <location>
        <begin position="7"/>
        <end position="26"/>
    </location>
</feature>
<evidence type="ECO:0000256" key="7">
    <source>
        <dbReference type="ARBA" id="ARBA00023004"/>
    </source>
</evidence>
<protein>
    <submittedName>
        <fullName evidence="13">COX15/CtaA family protein</fullName>
    </submittedName>
</protein>
<accession>A0A8J6P4M9</accession>
<evidence type="ECO:0000256" key="1">
    <source>
        <dbReference type="ARBA" id="ARBA00004141"/>
    </source>
</evidence>
<comment type="caution">
    <text evidence="13">The sequence shown here is derived from an EMBL/GenBank/DDBJ whole genome shotgun (WGS) entry which is preliminary data.</text>
</comment>
<dbReference type="PANTHER" id="PTHR35457">
    <property type="entry name" value="HEME A SYNTHASE"/>
    <property type="match status" value="1"/>
</dbReference>
<evidence type="ECO:0000256" key="5">
    <source>
        <dbReference type="ARBA" id="ARBA00022989"/>
    </source>
</evidence>
<feature type="transmembrane region" description="Helical" evidence="12">
    <location>
        <begin position="163"/>
        <end position="185"/>
    </location>
</feature>
<sequence>MRLNIRYLVVITVLLVVTLNFTSSYIRHVKSGLECVERPLCYGEVGVTGEAKGFAGIAEGEYHLATMTHRTLAGVIAILVLLVNIVLIRAGESDARLRKYAVTMGGTVLWLAGLGITAGGSLGLWVVMGNLLGGMILLGSSALLMAGVFGWEQRFSLQRVVMLAGAMLLLTMFMQGGMVSAKFAGMACTTLPDCNGYWWAENPLIQMHMMHRFSAAVAILYFGVMLLRALRRGDSGQRNFLLILLLLLFVQIKLGGLMVEEQLPLIVTSVHSTLSQLLIAALLIYSSVTGVRTEKGIESGV</sequence>
<reference evidence="13 14" key="1">
    <citation type="submission" date="2020-08" db="EMBL/GenBank/DDBJ databases">
        <title>Bridging the membrane lipid divide: bacteria of the FCB group superphylum have the potential to synthesize archaeal ether lipids.</title>
        <authorList>
            <person name="Villanueva L."/>
            <person name="Von Meijenfeldt F.A.B."/>
            <person name="Westbye A.B."/>
            <person name="Yadav S."/>
            <person name="Hopmans E.C."/>
            <person name="Dutilh B.E."/>
            <person name="Sinninghe Damste J.S."/>
        </authorList>
    </citation>
    <scope>NUCLEOTIDE SEQUENCE [LARGE SCALE GENOMIC DNA]</scope>
    <source>
        <strain evidence="13">NIOZ-UU100</strain>
    </source>
</reference>
<dbReference type="EMBL" id="JACNFK010000024">
    <property type="protein sequence ID" value="MBC8519485.1"/>
    <property type="molecule type" value="Genomic_DNA"/>
</dbReference>
<feature type="transmembrane region" description="Helical" evidence="12">
    <location>
        <begin position="205"/>
        <end position="227"/>
    </location>
</feature>
<evidence type="ECO:0000256" key="6">
    <source>
        <dbReference type="ARBA" id="ARBA00023002"/>
    </source>
</evidence>
<keyword evidence="7" id="KW-0408">Iron</keyword>
<name>A0A8J6P4M9_9GAMM</name>
<keyword evidence="4" id="KW-0479">Metal-binding</keyword>
<keyword evidence="10" id="KW-1015">Disulfide bond</keyword>
<dbReference type="Pfam" id="PF02628">
    <property type="entry name" value="COX15-CtaA"/>
    <property type="match status" value="1"/>
</dbReference>
<dbReference type="AlphaFoldDB" id="A0A8J6P4M9"/>
<keyword evidence="3 12" id="KW-0812">Transmembrane</keyword>
<dbReference type="GO" id="GO:0046872">
    <property type="term" value="F:metal ion binding"/>
    <property type="evidence" value="ECO:0007669"/>
    <property type="project" value="UniProtKB-KW"/>
</dbReference>
<feature type="transmembrane region" description="Helical" evidence="12">
    <location>
        <begin position="239"/>
        <end position="259"/>
    </location>
</feature>
<dbReference type="Proteomes" id="UP000654401">
    <property type="component" value="Unassembled WGS sequence"/>
</dbReference>
<dbReference type="InterPro" id="IPR050450">
    <property type="entry name" value="COX15/CtaA_HemeA_synthase"/>
</dbReference>
<evidence type="ECO:0000313" key="14">
    <source>
        <dbReference type="Proteomes" id="UP000654401"/>
    </source>
</evidence>
<evidence type="ECO:0000256" key="4">
    <source>
        <dbReference type="ARBA" id="ARBA00022723"/>
    </source>
</evidence>
<gene>
    <name evidence="13" type="ORF">H8D24_03635</name>
</gene>
<evidence type="ECO:0000256" key="10">
    <source>
        <dbReference type="ARBA" id="ARBA00023157"/>
    </source>
</evidence>
<dbReference type="GO" id="GO:0006784">
    <property type="term" value="P:heme A biosynthetic process"/>
    <property type="evidence" value="ECO:0007669"/>
    <property type="project" value="InterPro"/>
</dbReference>
<feature type="transmembrane region" description="Helical" evidence="12">
    <location>
        <begin position="100"/>
        <end position="125"/>
    </location>
</feature>
<evidence type="ECO:0000313" key="13">
    <source>
        <dbReference type="EMBL" id="MBC8519485.1"/>
    </source>
</evidence>
<dbReference type="PANTHER" id="PTHR35457:SF1">
    <property type="entry name" value="HEME A SYNTHASE"/>
    <property type="match status" value="1"/>
</dbReference>
<evidence type="ECO:0000256" key="2">
    <source>
        <dbReference type="ARBA" id="ARBA00022475"/>
    </source>
</evidence>
<dbReference type="GO" id="GO:0016491">
    <property type="term" value="F:oxidoreductase activity"/>
    <property type="evidence" value="ECO:0007669"/>
    <property type="project" value="UniProtKB-KW"/>
</dbReference>
<keyword evidence="5 12" id="KW-1133">Transmembrane helix</keyword>
<keyword evidence="2" id="KW-1003">Cell membrane</keyword>
<comment type="pathway">
    <text evidence="11">Porphyrin-containing compound metabolism.</text>
</comment>
<evidence type="ECO:0000256" key="3">
    <source>
        <dbReference type="ARBA" id="ARBA00022692"/>
    </source>
</evidence>
<keyword evidence="9 12" id="KW-0472">Membrane</keyword>
<feature type="transmembrane region" description="Helical" evidence="12">
    <location>
        <begin position="265"/>
        <end position="285"/>
    </location>
</feature>
<feature type="transmembrane region" description="Helical" evidence="12">
    <location>
        <begin position="131"/>
        <end position="151"/>
    </location>
</feature>
<evidence type="ECO:0000256" key="12">
    <source>
        <dbReference type="SAM" id="Phobius"/>
    </source>
</evidence>
<organism evidence="13 14">
    <name type="scientific">Candidatus Thiopontia autotrophica</name>
    <dbReference type="NCBI Taxonomy" id="2841688"/>
    <lineage>
        <taxon>Bacteria</taxon>
        <taxon>Pseudomonadati</taxon>
        <taxon>Pseudomonadota</taxon>
        <taxon>Gammaproteobacteria</taxon>
        <taxon>Candidatus Thiopontia</taxon>
    </lineage>
</organism>
<evidence type="ECO:0000256" key="9">
    <source>
        <dbReference type="ARBA" id="ARBA00023136"/>
    </source>
</evidence>
<feature type="transmembrane region" description="Helical" evidence="12">
    <location>
        <begin position="71"/>
        <end position="88"/>
    </location>
</feature>
<dbReference type="GO" id="GO:0016020">
    <property type="term" value="C:membrane"/>
    <property type="evidence" value="ECO:0007669"/>
    <property type="project" value="UniProtKB-SubCell"/>
</dbReference>
<keyword evidence="8" id="KW-0350">Heme biosynthesis</keyword>
<dbReference type="InterPro" id="IPR003780">
    <property type="entry name" value="COX15/CtaA_fam"/>
</dbReference>
<evidence type="ECO:0000256" key="11">
    <source>
        <dbReference type="ARBA" id="ARBA00023444"/>
    </source>
</evidence>
<proteinExistence type="predicted"/>